<accession>A0A8J3KAZ2</accession>
<feature type="region of interest" description="Disordered" evidence="1">
    <location>
        <begin position="1"/>
        <end position="43"/>
    </location>
</feature>
<reference evidence="2 3" key="1">
    <citation type="submission" date="2021-01" db="EMBL/GenBank/DDBJ databases">
        <title>Whole genome shotgun sequence of Catellatospora chokoriensis NBRC 107358.</title>
        <authorList>
            <person name="Komaki H."/>
            <person name="Tamura T."/>
        </authorList>
    </citation>
    <scope>NUCLEOTIDE SEQUENCE [LARGE SCALE GENOMIC DNA]</scope>
    <source>
        <strain evidence="2 3">NBRC 107358</strain>
    </source>
</reference>
<protein>
    <submittedName>
        <fullName evidence="2">Uncharacterized protein</fullName>
    </submittedName>
</protein>
<sequence length="75" mass="7726">MRPPCRDTRPPAIRLPAPPPVNAAPVGGPHGPPTEVGCGADQFGVDWPGGVGRVRQDGTVVTITGRTIVLRPSVP</sequence>
<gene>
    <name evidence="2" type="ORF">Cch02nite_52530</name>
</gene>
<dbReference type="AlphaFoldDB" id="A0A8J3KAZ2"/>
<organism evidence="2 3">
    <name type="scientific">Catellatospora chokoriensis</name>
    <dbReference type="NCBI Taxonomy" id="310353"/>
    <lineage>
        <taxon>Bacteria</taxon>
        <taxon>Bacillati</taxon>
        <taxon>Actinomycetota</taxon>
        <taxon>Actinomycetes</taxon>
        <taxon>Micromonosporales</taxon>
        <taxon>Micromonosporaceae</taxon>
        <taxon>Catellatospora</taxon>
    </lineage>
</organism>
<dbReference type="EMBL" id="BONG01000036">
    <property type="protein sequence ID" value="GIF91809.1"/>
    <property type="molecule type" value="Genomic_DNA"/>
</dbReference>
<evidence type="ECO:0000256" key="1">
    <source>
        <dbReference type="SAM" id="MobiDB-lite"/>
    </source>
</evidence>
<keyword evidence="3" id="KW-1185">Reference proteome</keyword>
<proteinExistence type="predicted"/>
<dbReference type="Proteomes" id="UP000619293">
    <property type="component" value="Unassembled WGS sequence"/>
</dbReference>
<evidence type="ECO:0000313" key="3">
    <source>
        <dbReference type="Proteomes" id="UP000619293"/>
    </source>
</evidence>
<name>A0A8J3KAZ2_9ACTN</name>
<evidence type="ECO:0000313" key="2">
    <source>
        <dbReference type="EMBL" id="GIF91809.1"/>
    </source>
</evidence>
<comment type="caution">
    <text evidence="2">The sequence shown here is derived from an EMBL/GenBank/DDBJ whole genome shotgun (WGS) entry which is preliminary data.</text>
</comment>